<accession>A0A9P8MHC6</accession>
<comment type="caution">
    <text evidence="2">The sequence shown here is derived from an EMBL/GenBank/DDBJ whole genome shotgun (WGS) entry which is preliminary data.</text>
</comment>
<dbReference type="InterPro" id="IPR013108">
    <property type="entry name" value="Amidohydro_3"/>
</dbReference>
<dbReference type="Gene3D" id="3.10.310.70">
    <property type="match status" value="1"/>
</dbReference>
<evidence type="ECO:0000259" key="1">
    <source>
        <dbReference type="Pfam" id="PF07969"/>
    </source>
</evidence>
<dbReference type="Gene3D" id="3.20.20.140">
    <property type="entry name" value="Metal-dependent hydrolases"/>
    <property type="match status" value="1"/>
</dbReference>
<dbReference type="Gene3D" id="2.30.40.10">
    <property type="entry name" value="Urease, subunit C, domain 1"/>
    <property type="match status" value="1"/>
</dbReference>
<dbReference type="InterPro" id="IPR032466">
    <property type="entry name" value="Metal_Hydrolase"/>
</dbReference>
<dbReference type="AlphaFoldDB" id="A0A9P8MHC6"/>
<dbReference type="PANTHER" id="PTHR22642:SF2">
    <property type="entry name" value="PROTEIN LONG AFTER FAR-RED 3"/>
    <property type="match status" value="1"/>
</dbReference>
<sequence>MASHPSTAGLENATAYINGRVFTVDENQTWAEAFIVSAEGVFALVGSTDTIVAAARQHGMVVHDLNGRFVMPGIHDAHVHLLTAGLSHFSNIHLGLDEIMPMSEATEKLKSSSCGCEYAHAFGRWLSADVFRIKDFDRAHLDEEYPDTPVIIRAGAGHSLHLNTVALRESGYDLANESYPNGAYVGRRPDGSLNGEVAELATTKALLACPKPPVAHVRRALKYAVHRLHQAGVTSCQEAATNTLLLSTLRDMDRDGQLQLDAYTHIVYAPEFIAEESQPELIQLLDRAESFKTQHVDTRFVKIILDGIPLDPYFTQASLDKDGNVEQEKLFLYDLKEAVLRYDQRGMTCKIHCTGEGATRLALDAIEAARAQNPNGPRHEIAHCSGVHPVPTCSMSANLAMYLDEYPRFRPLNTTAEMSPSVFFCQTFSPEEDALQDWNFPQMLRHGAHISIGSDWGVPESPDLLPGLEGILDGVGSGDRAKGAAMVLRMLTLAGAEAVGRDKETGSIQAGKRANFIELDRDLSLGEPGAFTDAKVRRTWFEGELVYTASV</sequence>
<evidence type="ECO:0000313" key="2">
    <source>
        <dbReference type="EMBL" id="KAH0600443.1"/>
    </source>
</evidence>
<dbReference type="SUPFAM" id="SSF51556">
    <property type="entry name" value="Metallo-dependent hydrolases"/>
    <property type="match status" value="1"/>
</dbReference>
<keyword evidence="3" id="KW-1185">Reference proteome</keyword>
<dbReference type="GO" id="GO:0016810">
    <property type="term" value="F:hydrolase activity, acting on carbon-nitrogen (but not peptide) bonds"/>
    <property type="evidence" value="ECO:0007669"/>
    <property type="project" value="InterPro"/>
</dbReference>
<name>A0A9P8MHC6_9HYPO</name>
<dbReference type="InterPro" id="IPR011059">
    <property type="entry name" value="Metal-dep_hydrolase_composite"/>
</dbReference>
<reference evidence="2 3" key="1">
    <citation type="submission" date="2020-07" db="EMBL/GenBank/DDBJ databases">
        <title>Metarhizium humberi genome.</title>
        <authorList>
            <person name="Lysoe E."/>
        </authorList>
    </citation>
    <scope>NUCLEOTIDE SEQUENCE [LARGE SCALE GENOMIC DNA]</scope>
    <source>
        <strain evidence="2 3">ESALQ1638</strain>
    </source>
</reference>
<proteinExistence type="predicted"/>
<dbReference type="SUPFAM" id="SSF51338">
    <property type="entry name" value="Composite domain of metallo-dependent hydrolases"/>
    <property type="match status" value="1"/>
</dbReference>
<dbReference type="PANTHER" id="PTHR22642">
    <property type="entry name" value="IMIDAZOLONEPROPIONASE"/>
    <property type="match status" value="1"/>
</dbReference>
<gene>
    <name evidence="2" type="ORF">MHUMG1_01439</name>
</gene>
<evidence type="ECO:0000313" key="3">
    <source>
        <dbReference type="Proteomes" id="UP000764110"/>
    </source>
</evidence>
<organism evidence="2 3">
    <name type="scientific">Metarhizium humberi</name>
    <dbReference type="NCBI Taxonomy" id="2596975"/>
    <lineage>
        <taxon>Eukaryota</taxon>
        <taxon>Fungi</taxon>
        <taxon>Dikarya</taxon>
        <taxon>Ascomycota</taxon>
        <taxon>Pezizomycotina</taxon>
        <taxon>Sordariomycetes</taxon>
        <taxon>Hypocreomycetidae</taxon>
        <taxon>Hypocreales</taxon>
        <taxon>Clavicipitaceae</taxon>
        <taxon>Metarhizium</taxon>
    </lineage>
</organism>
<feature type="domain" description="Amidohydrolase 3" evidence="1">
    <location>
        <begin position="62"/>
        <end position="547"/>
    </location>
</feature>
<dbReference type="EMBL" id="JACEFI010000002">
    <property type="protein sequence ID" value="KAH0600443.1"/>
    <property type="molecule type" value="Genomic_DNA"/>
</dbReference>
<protein>
    <recommendedName>
        <fullName evidence="1">Amidohydrolase 3 domain-containing protein</fullName>
    </recommendedName>
</protein>
<dbReference type="Pfam" id="PF07969">
    <property type="entry name" value="Amidohydro_3"/>
    <property type="match status" value="1"/>
</dbReference>
<dbReference type="Proteomes" id="UP000764110">
    <property type="component" value="Unassembled WGS sequence"/>
</dbReference>